<dbReference type="PANTHER" id="PTHR31325">
    <property type="entry name" value="OS01G0798800 PROTEIN-RELATED"/>
    <property type="match status" value="1"/>
</dbReference>
<reference evidence="1" key="1">
    <citation type="submission" date="2015-12" db="EMBL/GenBank/DDBJ databases">
        <title>Update maize B73 reference genome by single molecule sequencing technologies.</title>
        <authorList>
            <consortium name="Maize Genome Sequencing Project"/>
            <person name="Ware D."/>
        </authorList>
    </citation>
    <scope>NUCLEOTIDE SEQUENCE [LARGE SCALE GENOMIC DNA]</scope>
    <source>
        <tissue evidence="1">Seedling</tissue>
    </source>
</reference>
<sequence length="562" mass="63572">MATLLQLWNDWELQALVLLSFILQVFLFFSGGLRRHSTNGGLRLLIWLAYLMADFVAVYTLGQLSRQKTDATRLGEPHQLTFLWTPFLLIHLGGQDTVTAFSVEDNELWLRHLLNLLTQVGLALYVFWKSAAHSWFLASAIFAFVAGIIKYGERIWALKSASQKALRSSTKSVIDQFPELEEDEQELGYFTMVKFALSTSPGVRNVFVGRKLEQMEVDIQAAFTGSQMGKNIQGAFICLSIYNENQNGELVFKVIEIEQGIMYENLYTKAMVLRTWAGAMLRCVTLISLVVAFALFVADNKRWHRHSRIDVAVTLTLVTGAFCLEICAVVVMVLASPWTWAILRSCKCRKLSRAAWCIFKSVRPESRPLWSNSMGQYNFISSCFSDSVVGKLMSLVGAKQLWRNFLHTKYVDVKPDMKKLLFEDQCFQAVFGTSISPGLCANPTSGVGSALDIMLRKPFEEAILSLHIYTDIFLYRCKNPTGATSCEYTDEKRLLMHRCRTLSEYVCYLLVVHPEMLPVSGSVTDVLQKASDTVATASQPGLRLQPRINFWRSWQRTVTVIA</sequence>
<evidence type="ECO:0000313" key="1">
    <source>
        <dbReference type="EMBL" id="ONM40879.1"/>
    </source>
</evidence>
<dbReference type="Pfam" id="PF13968">
    <property type="entry name" value="DUF4220"/>
    <property type="match status" value="1"/>
</dbReference>
<dbReference type="InterPro" id="IPR025315">
    <property type="entry name" value="DUF4220"/>
</dbReference>
<dbReference type="EMBL" id="CM007649">
    <property type="protein sequence ID" value="ONM40879.1"/>
    <property type="molecule type" value="Genomic_DNA"/>
</dbReference>
<protein>
    <submittedName>
        <fullName evidence="1">OSJNBa0089E12.13-like protein</fullName>
    </submittedName>
</protein>
<name>A0A1D6NKX3_MAIZE</name>
<dbReference type="FunCoup" id="A0A1D6NKX3">
    <property type="interactions" value="1"/>
</dbReference>
<dbReference type="PaxDb" id="4577-GRMZM2G099820_P01"/>
<dbReference type="OMA" id="AIFETKH"/>
<gene>
    <name evidence="1" type="ORF">ZEAMMB73_Zm00001d044320</name>
</gene>
<accession>A0A1D6NKX3</accession>
<dbReference type="IntAct" id="A0A1D6NKX3">
    <property type="interactions" value="2"/>
</dbReference>
<organism evidence="1">
    <name type="scientific">Zea mays</name>
    <name type="common">Maize</name>
    <dbReference type="NCBI Taxonomy" id="4577"/>
    <lineage>
        <taxon>Eukaryota</taxon>
        <taxon>Viridiplantae</taxon>
        <taxon>Streptophyta</taxon>
        <taxon>Embryophyta</taxon>
        <taxon>Tracheophyta</taxon>
        <taxon>Spermatophyta</taxon>
        <taxon>Magnoliopsida</taxon>
        <taxon>Liliopsida</taxon>
        <taxon>Poales</taxon>
        <taxon>Poaceae</taxon>
        <taxon>PACMAD clade</taxon>
        <taxon>Panicoideae</taxon>
        <taxon>Andropogonodae</taxon>
        <taxon>Andropogoneae</taxon>
        <taxon>Tripsacinae</taxon>
        <taxon>Zea</taxon>
    </lineage>
</organism>
<dbReference type="ExpressionAtlas" id="A0A1D6NKX3">
    <property type="expression patterns" value="baseline and differential"/>
</dbReference>
<dbReference type="eggNOG" id="ENOG502QQBP">
    <property type="taxonomic scope" value="Eukaryota"/>
</dbReference>
<proteinExistence type="predicted"/>
<dbReference type="AlphaFoldDB" id="A0A1D6NKX3"/>
<dbReference type="InParanoid" id="A0A1D6NKX3"/>